<dbReference type="EC" id="5.6.2.4" evidence="7"/>
<dbReference type="InterPro" id="IPR014001">
    <property type="entry name" value="Helicase_ATP-bd"/>
</dbReference>
<dbReference type="PANTHER" id="PTHR13710:SF105">
    <property type="entry name" value="ATP-DEPENDENT DNA HELICASE Q1"/>
    <property type="match status" value="1"/>
</dbReference>
<evidence type="ECO:0000256" key="1">
    <source>
        <dbReference type="ARBA" id="ARBA00005446"/>
    </source>
</evidence>
<protein>
    <recommendedName>
        <fullName evidence="7">DNA 3'-5' helicase</fullName>
        <ecNumber evidence="7">5.6.2.4</ecNumber>
    </recommendedName>
</protein>
<keyword evidence="3" id="KW-0067">ATP-binding</keyword>
<dbReference type="InterPro" id="IPR027417">
    <property type="entry name" value="P-loop_NTPase"/>
</dbReference>
<keyword evidence="5" id="KW-0413">Isomerase</keyword>
<feature type="domain" description="Helicase ATP-binding" evidence="8">
    <location>
        <begin position="738"/>
        <end position="919"/>
    </location>
</feature>
<evidence type="ECO:0000259" key="9">
    <source>
        <dbReference type="PROSITE" id="PS51194"/>
    </source>
</evidence>
<dbReference type="Gene3D" id="3.40.50.300">
    <property type="entry name" value="P-loop containing nucleotide triphosphate hydrolases"/>
    <property type="match status" value="2"/>
</dbReference>
<dbReference type="EMBL" id="JACHOC010000005">
    <property type="protein sequence ID" value="MBB4622827.1"/>
    <property type="molecule type" value="Genomic_DNA"/>
</dbReference>
<evidence type="ECO:0000259" key="8">
    <source>
        <dbReference type="PROSITE" id="PS51192"/>
    </source>
</evidence>
<evidence type="ECO:0000256" key="4">
    <source>
        <dbReference type="ARBA" id="ARBA00023125"/>
    </source>
</evidence>
<keyword evidence="2" id="KW-0547">Nucleotide-binding</keyword>
<proteinExistence type="inferred from homology"/>
<evidence type="ECO:0000313" key="11">
    <source>
        <dbReference type="Proteomes" id="UP000533637"/>
    </source>
</evidence>
<dbReference type="InterPro" id="IPR001650">
    <property type="entry name" value="Helicase_C-like"/>
</dbReference>
<keyword evidence="4" id="KW-0238">DNA-binding</keyword>
<organism evidence="10 11">
    <name type="scientific">Parabacteroides faecis</name>
    <dbReference type="NCBI Taxonomy" id="1217282"/>
    <lineage>
        <taxon>Bacteria</taxon>
        <taxon>Pseudomonadati</taxon>
        <taxon>Bacteroidota</taxon>
        <taxon>Bacteroidia</taxon>
        <taxon>Bacteroidales</taxon>
        <taxon>Tannerellaceae</taxon>
        <taxon>Parabacteroides</taxon>
    </lineage>
</organism>
<evidence type="ECO:0000313" key="10">
    <source>
        <dbReference type="EMBL" id="MBB4622827.1"/>
    </source>
</evidence>
<dbReference type="SMART" id="SM00487">
    <property type="entry name" value="DEXDc"/>
    <property type="match status" value="1"/>
</dbReference>
<dbReference type="PANTHER" id="PTHR13710">
    <property type="entry name" value="DNA HELICASE RECQ FAMILY MEMBER"/>
    <property type="match status" value="1"/>
</dbReference>
<name>A0ABR6KPI2_9BACT</name>
<dbReference type="Proteomes" id="UP000533637">
    <property type="component" value="Unassembled WGS sequence"/>
</dbReference>
<dbReference type="Pfam" id="PF00271">
    <property type="entry name" value="Helicase_C"/>
    <property type="match status" value="1"/>
</dbReference>
<dbReference type="InterPro" id="IPR011545">
    <property type="entry name" value="DEAD/DEAH_box_helicase_dom"/>
</dbReference>
<dbReference type="CDD" id="cd17920">
    <property type="entry name" value="DEXHc_RecQ"/>
    <property type="match status" value="1"/>
</dbReference>
<feature type="domain" description="Helicase C-terminal" evidence="9">
    <location>
        <begin position="1013"/>
        <end position="1166"/>
    </location>
</feature>
<evidence type="ECO:0000256" key="3">
    <source>
        <dbReference type="ARBA" id="ARBA00022840"/>
    </source>
</evidence>
<evidence type="ECO:0000256" key="7">
    <source>
        <dbReference type="ARBA" id="ARBA00034808"/>
    </source>
</evidence>
<keyword evidence="11" id="KW-1185">Reference proteome</keyword>
<dbReference type="InterPro" id="IPR029063">
    <property type="entry name" value="SAM-dependent_MTases_sf"/>
</dbReference>
<evidence type="ECO:0000256" key="2">
    <source>
        <dbReference type="ARBA" id="ARBA00022741"/>
    </source>
</evidence>
<dbReference type="SUPFAM" id="SSF52540">
    <property type="entry name" value="P-loop containing nucleoside triphosphate hydrolases"/>
    <property type="match status" value="1"/>
</dbReference>
<gene>
    <name evidence="10" type="ORF">GGQ57_002736</name>
</gene>
<dbReference type="Pfam" id="PF00270">
    <property type="entry name" value="DEAD"/>
    <property type="match status" value="1"/>
</dbReference>
<dbReference type="PROSITE" id="PS51192">
    <property type="entry name" value="HELICASE_ATP_BIND_1"/>
    <property type="match status" value="1"/>
</dbReference>
<dbReference type="RefSeq" id="WP_183671181.1">
    <property type="nucleotide sequence ID" value="NZ_BMPB01000005.1"/>
</dbReference>
<comment type="caution">
    <text evidence="10">The sequence shown here is derived from an EMBL/GenBank/DDBJ whole genome shotgun (WGS) entry which is preliminary data.</text>
</comment>
<dbReference type="SMART" id="SM00490">
    <property type="entry name" value="HELICc"/>
    <property type="match status" value="1"/>
</dbReference>
<accession>A0ABR6KPI2</accession>
<comment type="catalytic activity">
    <reaction evidence="6">
        <text>Couples ATP hydrolysis with the unwinding of duplex DNA by translocating in the 3'-5' direction.</text>
        <dbReference type="EC" id="5.6.2.4"/>
    </reaction>
</comment>
<sequence length="1725" mass="199005">MSAFIDNLKQTKRISFGSMRYVAMEHLRTISKVQQDTIYEELQRGKGILDDDEHLDMYLKSFGKMHEAKLHEAFECLPSTMDFENTLFEIYDWGCGQGTASICLLDYFENNHIQAKIERITLIDPSKAALDRALSVIAIHHQKPIEIRQVQKGFDSLVENDIVGRVKHKLHLFSNILDVEFFDLSEFIHLFQKSIAGDNYFICVGPYYTNNKRADEFIAAVCPDTIFAIQNYEKGKWINDWSMSLREFSKNIDKVEEVNTIRKRIAEFKKRQQFFAGYIIDAVSEELSQYDTENTEKLLKSIAAFDVISNKPFDLPQDLDSKWAVVNNIVTRGIPTLAPVFLEEIFSKIYGISSVPDADSPSLRYKSNGTLSGGILFEALHVIDPRFSTEYYNGDMLESSFEKAFIENKFKHENSEYLIQLLEPQRCLSSLVRIPDKQFVYDRRVDFALEMPYTKSDGTSTGESPVGFIIEVDGSLYHSNIFDRIKDERRDRMTSQNHWDTYRLTNLLDNSFIDNWEHEAAFVDYLSIIKQNYSKKIEGDWRSYLEMALAPFAIARIQKMLIEAILCGHLTMETDSWRFAVIERDIPCAAIAIKDLQDKFEHLAELDGTDIKLPFIRLDIISTDEFKNSKLHLGNRIYTEQPEGKYDFCIDISMLLRAQIDSQPMRIDADTYYIARSSHYKREERRIYSARSINYVPLVNKNGRGEYTDLEGPKKVLTYFLNEVFRKRSFRKGQLPIISRSLSNHTTIGLLPTGGGKSLTYQISSVLQPGVTLVVDPLISLMVDQCRGLTDIRIDASACVNSTLKRKDRESNLNQMQNGNLLFILLSPERFMMTNFRESLYKMSTKNNVYFSYGVIDEVHCVSEWGHDFRPSYLHLGRNMIRYMCTKSGKPISIIGLTATASFDVLADVERELTLGGDLSFDSEAIIRPENDTRPELTYKAVPVNADFSTIRDMHQPTLLIGDEWTIKGCVAEAKKKAIRELFDEIPHDLERLNEHGTCKITNYIPDEFYEPDDNQLFPYAGIIFCPHKRGTFGVIDTDTTQGIASYILCCKGDLHVGTFVGGDKPSGDMKSFNDNEQNVMVATKAFGMGIDKPNVRYTINVNHPSSIESFVQEAGRGGRDRKNAISYLLYESTEFINLSVDKINDIRYIMGKENDPIWLWNYRNRYILAEDLATICFENGCNSSQTNQIITICKGHGFYENVDKNIELWFHNNSFRGLYKEKVILNEMTDRILNTKPSRFLEVQEKLRDNLGSTDYRIRLNVAKNSLQVVSEDDGSKQYGYLFLENLHVTYKFIGFDMALCQSVMSELVSILHDYPQHDAAWLNHPIDDLEVDDFGIYAAIKSMGQDDYIYVTVSWENQIQQNYDVFVQNIHEAIQQIAIAQQWNIPNEQKHGSLKLDKINDFDSLLSKIAKISEDPRWLIYHANTDIYRPLQNAFCKKRDKDDTDKAIYRMCCVGLVEDVTIDYGTQTYQLMIKKRDDQEYLGYMLDFFKKYYSSEQAEEKVAEIQNQKGRNILDKCLSYLASFVYNNLEKKRFRAIEDMRLACEDGIEKGEDWLKEFIHLYFNSKYARDDYKIDGNPYSLKMDTDKKTESFELVRKYIKAMRTDSSGSEVDNVKHLYGATLLVLRAHPEHAVLHLLRTYCIAFLGTGTNATLQKDALSSYVDGFIQLDKSKNINVMGLIDEYNAFLSISNDDYVKNKILKEGKDLVMLYKHGNWFDDFTDKY</sequence>
<comment type="similarity">
    <text evidence="1">Belongs to the helicase family. RecQ subfamily.</text>
</comment>
<dbReference type="PROSITE" id="PS51194">
    <property type="entry name" value="HELICASE_CTER"/>
    <property type="match status" value="1"/>
</dbReference>
<evidence type="ECO:0000256" key="5">
    <source>
        <dbReference type="ARBA" id="ARBA00023235"/>
    </source>
</evidence>
<reference evidence="10 11" key="1">
    <citation type="submission" date="2020-08" db="EMBL/GenBank/DDBJ databases">
        <title>Genomic Encyclopedia of Type Strains, Phase IV (KMG-IV): sequencing the most valuable type-strain genomes for metagenomic binning, comparative biology and taxonomic classification.</title>
        <authorList>
            <person name="Goeker M."/>
        </authorList>
    </citation>
    <scope>NUCLEOTIDE SEQUENCE [LARGE SCALE GENOMIC DNA]</scope>
    <source>
        <strain evidence="10 11">DSM 102983</strain>
    </source>
</reference>
<evidence type="ECO:0000256" key="6">
    <source>
        <dbReference type="ARBA" id="ARBA00034617"/>
    </source>
</evidence>
<dbReference type="SUPFAM" id="SSF53335">
    <property type="entry name" value="S-adenosyl-L-methionine-dependent methyltransferases"/>
    <property type="match status" value="1"/>
</dbReference>